<evidence type="ECO:0000259" key="18">
    <source>
        <dbReference type="PROSITE" id="PS51720"/>
    </source>
</evidence>
<evidence type="ECO:0000256" key="16">
    <source>
        <dbReference type="ARBA" id="ARBA00024013"/>
    </source>
</evidence>
<dbReference type="InterPro" id="IPR045058">
    <property type="entry name" value="GIMA/IAN/Toc"/>
</dbReference>
<keyword evidence="3" id="KW-0813">Transport</keyword>
<dbReference type="OrthoDB" id="8954335at2759"/>
<keyword evidence="4" id="KW-0150">Chloroplast</keyword>
<dbReference type="SUPFAM" id="SSF52540">
    <property type="entry name" value="P-loop containing nucleoside triphosphate hydrolases"/>
    <property type="match status" value="1"/>
</dbReference>
<dbReference type="GO" id="GO:0016020">
    <property type="term" value="C:membrane"/>
    <property type="evidence" value="ECO:0007669"/>
    <property type="project" value="UniProtKB-SubCell"/>
</dbReference>
<evidence type="ECO:0000313" key="19">
    <source>
        <dbReference type="EMBL" id="EDR25430.1"/>
    </source>
</evidence>
<evidence type="ECO:0000256" key="9">
    <source>
        <dbReference type="ARBA" id="ARBA00022801"/>
    </source>
</evidence>
<evidence type="ECO:0000256" key="4">
    <source>
        <dbReference type="ARBA" id="ARBA00022528"/>
    </source>
</evidence>
<evidence type="ECO:0000256" key="3">
    <source>
        <dbReference type="ARBA" id="ARBA00022448"/>
    </source>
</evidence>
<evidence type="ECO:0000256" key="13">
    <source>
        <dbReference type="ARBA" id="ARBA00022989"/>
    </source>
</evidence>
<dbReference type="GO" id="GO:0015031">
    <property type="term" value="P:protein transport"/>
    <property type="evidence" value="ECO:0007669"/>
    <property type="project" value="UniProtKB-KW"/>
</dbReference>
<dbReference type="KEGG" id="edi:EDI_301170"/>
<keyword evidence="14" id="KW-0342">GTP-binding</keyword>
<name>B0EJ65_ENTDS</name>
<organism evidence="20">
    <name type="scientific">Entamoeba dispar (strain ATCC PRA-260 / SAW760)</name>
    <dbReference type="NCBI Taxonomy" id="370354"/>
    <lineage>
        <taxon>Eukaryota</taxon>
        <taxon>Amoebozoa</taxon>
        <taxon>Evosea</taxon>
        <taxon>Archamoebae</taxon>
        <taxon>Mastigamoebida</taxon>
        <taxon>Entamoebidae</taxon>
        <taxon>Entamoeba</taxon>
    </lineage>
</organism>
<dbReference type="FunFam" id="3.40.50.300:FF:001252">
    <property type="entry name" value="AIG1 family protein"/>
    <property type="match status" value="1"/>
</dbReference>
<dbReference type="Gene3D" id="3.40.50.300">
    <property type="entry name" value="P-loop containing nucleotide triphosphate hydrolases"/>
    <property type="match status" value="1"/>
</dbReference>
<accession>B0EJ65</accession>
<keyword evidence="20" id="KW-1185">Reference proteome</keyword>
<dbReference type="InterPro" id="IPR006703">
    <property type="entry name" value="G_AIG1"/>
</dbReference>
<evidence type="ECO:0000256" key="2">
    <source>
        <dbReference type="ARBA" id="ARBA00004167"/>
    </source>
</evidence>
<keyword evidence="10" id="KW-1002">Plastid outer membrane</keyword>
<dbReference type="Proteomes" id="UP000008076">
    <property type="component" value="Unassembled WGS sequence"/>
</dbReference>
<sequence>MSVLTTKESKKTKLLLIGGTGDGKSSFGNFILKKNAFVVNDSPNPETKTTTGSYGEGDRSDVFVIDTPGLQDSSEMDESELNQMISYVNEQKGVDGIILVLNYNSVEFLDNIESLIKKLYNVFPIPDFWEHVSIVWTKCFCYISEKKREKQIEIKKEEYQEQLIRLVKETTGKEKSIAFPMFFVDSQPDEDEDNSRTDKEVEEFLKWARSLTPISVVEKDLKEDTKYKKVVVEEKEEIADIIVVKDGYVKLKIEKKKRELRAEHNGKMTCTEWEVIDTKCEDKPISKNYANISKEELIGYLNKFGTKLFELIVD</sequence>
<evidence type="ECO:0000256" key="14">
    <source>
        <dbReference type="ARBA" id="ARBA00023134"/>
    </source>
</evidence>
<evidence type="ECO:0000313" key="20">
    <source>
        <dbReference type="Proteomes" id="UP000008076"/>
    </source>
</evidence>
<dbReference type="PANTHER" id="PTHR10903">
    <property type="entry name" value="GTPASE, IMAP FAMILY MEMBER-RELATED"/>
    <property type="match status" value="1"/>
</dbReference>
<evidence type="ECO:0000256" key="17">
    <source>
        <dbReference type="SAM" id="Coils"/>
    </source>
</evidence>
<dbReference type="RefSeq" id="XP_001738251.1">
    <property type="nucleotide sequence ID" value="XM_001738199.1"/>
</dbReference>
<keyword evidence="13" id="KW-1133">Transmembrane helix</keyword>
<dbReference type="GO" id="GO:0046872">
    <property type="term" value="F:metal ion binding"/>
    <property type="evidence" value="ECO:0007669"/>
    <property type="project" value="UniProtKB-KW"/>
</dbReference>
<comment type="cofactor">
    <cofactor evidence="1">
        <name>Mg(2+)</name>
        <dbReference type="ChEBI" id="CHEBI:18420"/>
    </cofactor>
</comment>
<keyword evidence="9" id="KW-0378">Hydrolase</keyword>
<reference evidence="20" key="1">
    <citation type="submission" date="2007-12" db="EMBL/GenBank/DDBJ databases">
        <title>Annotation of Entamoeba dispar SAW760.</title>
        <authorList>
            <person name="Lorenzi H."/>
            <person name="Inman J."/>
            <person name="Schobel S."/>
            <person name="Amedeo P."/>
            <person name="Caler E."/>
        </authorList>
    </citation>
    <scope>NUCLEOTIDE SEQUENCE [LARGE SCALE GENOMIC DNA]</scope>
    <source>
        <strain evidence="20">ATCC PRA-260 / SAW760</strain>
    </source>
</reference>
<keyword evidence="8" id="KW-0547">Nucleotide-binding</keyword>
<dbReference type="GO" id="GO:0016787">
    <property type="term" value="F:hydrolase activity"/>
    <property type="evidence" value="ECO:0007669"/>
    <property type="project" value="UniProtKB-KW"/>
</dbReference>
<dbReference type="OMA" id="CTEWEVI"/>
<keyword evidence="7" id="KW-0479">Metal-binding</keyword>
<dbReference type="eggNOG" id="ENOG502RB2I">
    <property type="taxonomic scope" value="Eukaryota"/>
</dbReference>
<dbReference type="AlphaFoldDB" id="B0EJ65"/>
<evidence type="ECO:0000256" key="7">
    <source>
        <dbReference type="ARBA" id="ARBA00022723"/>
    </source>
</evidence>
<keyword evidence="6" id="KW-0812">Transmembrane</keyword>
<dbReference type="EMBL" id="DS549543">
    <property type="protein sequence ID" value="EDR25430.1"/>
    <property type="molecule type" value="Genomic_DNA"/>
</dbReference>
<evidence type="ECO:0000256" key="11">
    <source>
        <dbReference type="ARBA" id="ARBA00022842"/>
    </source>
</evidence>
<feature type="domain" description="AIG1-type G" evidence="18">
    <location>
        <begin position="9"/>
        <end position="236"/>
    </location>
</feature>
<keyword evidence="17" id="KW-0175">Coiled coil</keyword>
<evidence type="ECO:0000256" key="6">
    <source>
        <dbReference type="ARBA" id="ARBA00022692"/>
    </source>
</evidence>
<keyword evidence="5" id="KW-0934">Plastid</keyword>
<keyword evidence="12" id="KW-0653">Protein transport</keyword>
<feature type="coiled-coil region" evidence="17">
    <location>
        <begin position="142"/>
        <end position="169"/>
    </location>
</feature>
<dbReference type="VEuPathDB" id="AmoebaDB:EDI_301170"/>
<evidence type="ECO:0000256" key="12">
    <source>
        <dbReference type="ARBA" id="ARBA00022927"/>
    </source>
</evidence>
<comment type="subcellular location">
    <subcellularLocation>
        <location evidence="2">Membrane</location>
        <topology evidence="2">Single-pass membrane protein</topology>
    </subcellularLocation>
    <subcellularLocation>
        <location evidence="16">Plastid</location>
        <location evidence="16">Chloroplast outer membrane</location>
    </subcellularLocation>
</comment>
<dbReference type="GeneID" id="5883325"/>
<dbReference type="PANTHER" id="PTHR10903:SF135">
    <property type="entry name" value="TRANSLOCASE OF CHLOROPLAST 120, CHLOROPLASTIC-RELATED"/>
    <property type="match status" value="1"/>
</dbReference>
<evidence type="ECO:0000256" key="15">
    <source>
        <dbReference type="ARBA" id="ARBA00023136"/>
    </source>
</evidence>
<evidence type="ECO:0000256" key="1">
    <source>
        <dbReference type="ARBA" id="ARBA00001946"/>
    </source>
</evidence>
<gene>
    <name evidence="19" type="ORF">EDI_301170</name>
</gene>
<proteinExistence type="predicted"/>
<dbReference type="InterPro" id="IPR027417">
    <property type="entry name" value="P-loop_NTPase"/>
</dbReference>
<keyword evidence="11" id="KW-0460">Magnesium</keyword>
<evidence type="ECO:0000256" key="8">
    <source>
        <dbReference type="ARBA" id="ARBA00022741"/>
    </source>
</evidence>
<keyword evidence="15" id="KW-0472">Membrane</keyword>
<dbReference type="GO" id="GO:0005525">
    <property type="term" value="F:GTP binding"/>
    <property type="evidence" value="ECO:0007669"/>
    <property type="project" value="UniProtKB-KW"/>
</dbReference>
<dbReference type="PROSITE" id="PS51720">
    <property type="entry name" value="G_AIG1"/>
    <property type="match status" value="1"/>
</dbReference>
<evidence type="ECO:0000256" key="5">
    <source>
        <dbReference type="ARBA" id="ARBA00022640"/>
    </source>
</evidence>
<dbReference type="Pfam" id="PF04548">
    <property type="entry name" value="AIG1"/>
    <property type="match status" value="1"/>
</dbReference>
<protein>
    <recommendedName>
        <fullName evidence="18">AIG1-type G domain-containing protein</fullName>
    </recommendedName>
</protein>
<evidence type="ECO:0000256" key="10">
    <source>
        <dbReference type="ARBA" id="ARBA00022805"/>
    </source>
</evidence>